<evidence type="ECO:0000313" key="8">
    <source>
        <dbReference type="EMBL" id="CAF1088863.1"/>
    </source>
</evidence>
<dbReference type="Proteomes" id="UP000663881">
    <property type="component" value="Unassembled WGS sequence"/>
</dbReference>
<comment type="subcellular location">
    <subcellularLocation>
        <location evidence="1 4">Nucleus</location>
    </subcellularLocation>
</comment>
<feature type="region of interest" description="Disordered" evidence="5">
    <location>
        <begin position="173"/>
        <end position="231"/>
    </location>
</feature>
<dbReference type="EMBL" id="CAJOAZ010000480">
    <property type="protein sequence ID" value="CAF3658804.1"/>
    <property type="molecule type" value="Genomic_DNA"/>
</dbReference>
<reference evidence="9" key="1">
    <citation type="submission" date="2021-02" db="EMBL/GenBank/DDBJ databases">
        <authorList>
            <person name="Nowell W R."/>
        </authorList>
    </citation>
    <scope>NUCLEOTIDE SEQUENCE</scope>
</reference>
<dbReference type="EMBL" id="CAJNON010000193">
    <property type="protein sequence ID" value="CAF1088863.1"/>
    <property type="molecule type" value="Genomic_DNA"/>
</dbReference>
<dbReference type="Gene3D" id="1.10.10.10">
    <property type="entry name" value="Winged helix-like DNA-binding domain superfamily/Winged helix DNA-binding domain"/>
    <property type="match status" value="1"/>
</dbReference>
<dbReference type="InterPro" id="IPR018122">
    <property type="entry name" value="TF_fork_head_CS_1"/>
</dbReference>
<evidence type="ECO:0000256" key="2">
    <source>
        <dbReference type="ARBA" id="ARBA00023125"/>
    </source>
</evidence>
<dbReference type="InterPro" id="IPR030456">
    <property type="entry name" value="TF_fork_head_CS_2"/>
</dbReference>
<dbReference type="Pfam" id="PF00250">
    <property type="entry name" value="Forkhead"/>
    <property type="match status" value="1"/>
</dbReference>
<dbReference type="AlphaFoldDB" id="A0A818RUH2"/>
<dbReference type="GO" id="GO:0000978">
    <property type="term" value="F:RNA polymerase II cis-regulatory region sequence-specific DNA binding"/>
    <property type="evidence" value="ECO:0007669"/>
    <property type="project" value="TreeGrafter"/>
</dbReference>
<organism evidence="9 11">
    <name type="scientific">Adineta steineri</name>
    <dbReference type="NCBI Taxonomy" id="433720"/>
    <lineage>
        <taxon>Eukaryota</taxon>
        <taxon>Metazoa</taxon>
        <taxon>Spiralia</taxon>
        <taxon>Gnathifera</taxon>
        <taxon>Rotifera</taxon>
        <taxon>Eurotatoria</taxon>
        <taxon>Bdelloidea</taxon>
        <taxon>Adinetida</taxon>
        <taxon>Adinetidae</taxon>
        <taxon>Adineta</taxon>
    </lineage>
</organism>
<feature type="compositionally biased region" description="Low complexity" evidence="5">
    <location>
        <begin position="194"/>
        <end position="215"/>
    </location>
</feature>
<sequence>MDRITSSYALIPTTELDGNPNIADLWPSTNGTYMQQVTNNNNNNNNNNNTIQQTLSNNNSIQSSPGLSYARRYAASKPPYSYISLITHAINGSPDRMCTLSQIYQYIQDRYAYYRQNQQRWQNSIRHSLSFNDCFVKVPRSTERPGKGSFWALHPDSGNMFENGCYLRRQKRFKIRDKTKDPNKSKITNKDKMSNLNLNKSHSSSSSSTISENTIGRLDSPGSSPRQATVSESLSVPLTQQYYHQHHQHYPQVPSQTTYSTESVPIIKTEYHHNPTSSSSSIYTHQTYDTNNNGLQYLTSEHNQQYFHTIDQSASASFLHQIAPPPPGTFRIDNLINGQPDFKSFYSTMTGHETTSNYLDTTNTNNYYFNNTNPSS</sequence>
<evidence type="ECO:0000313" key="7">
    <source>
        <dbReference type="EMBL" id="CAF0964962.1"/>
    </source>
</evidence>
<evidence type="ECO:0000259" key="6">
    <source>
        <dbReference type="PROSITE" id="PS50039"/>
    </source>
</evidence>
<keyword evidence="2 4" id="KW-0238">DNA-binding</keyword>
<dbReference type="GO" id="GO:0030154">
    <property type="term" value="P:cell differentiation"/>
    <property type="evidence" value="ECO:0007669"/>
    <property type="project" value="TreeGrafter"/>
</dbReference>
<dbReference type="OrthoDB" id="5954824at2759"/>
<keyword evidence="3 4" id="KW-0539">Nucleus</keyword>
<feature type="compositionally biased region" description="Basic and acidic residues" evidence="5">
    <location>
        <begin position="176"/>
        <end position="193"/>
    </location>
</feature>
<gene>
    <name evidence="7" type="ORF">JYZ213_LOCUS14071</name>
    <name evidence="10" type="ORF">OKA104_LOCUS24633</name>
    <name evidence="9" type="ORF">OXD698_LOCUS9463</name>
    <name evidence="8" type="ORF">VCS650_LOCUS19446</name>
</gene>
<dbReference type="GO" id="GO:0000981">
    <property type="term" value="F:DNA-binding transcription factor activity, RNA polymerase II-specific"/>
    <property type="evidence" value="ECO:0007669"/>
    <property type="project" value="TreeGrafter"/>
</dbReference>
<dbReference type="PROSITE" id="PS00657">
    <property type="entry name" value="FORK_HEAD_1"/>
    <property type="match status" value="1"/>
</dbReference>
<evidence type="ECO:0000256" key="5">
    <source>
        <dbReference type="SAM" id="MobiDB-lite"/>
    </source>
</evidence>
<dbReference type="PRINTS" id="PR00053">
    <property type="entry name" value="FORKHEAD"/>
</dbReference>
<dbReference type="GO" id="GO:0005634">
    <property type="term" value="C:nucleus"/>
    <property type="evidence" value="ECO:0007669"/>
    <property type="project" value="UniProtKB-SubCell"/>
</dbReference>
<dbReference type="SUPFAM" id="SSF46785">
    <property type="entry name" value="Winged helix' DNA-binding domain"/>
    <property type="match status" value="1"/>
</dbReference>
<dbReference type="Proteomes" id="UP000663891">
    <property type="component" value="Unassembled WGS sequence"/>
</dbReference>
<evidence type="ECO:0000313" key="11">
    <source>
        <dbReference type="Proteomes" id="UP000663844"/>
    </source>
</evidence>
<feature type="DNA-binding region" description="Fork-head" evidence="4">
    <location>
        <begin position="77"/>
        <end position="171"/>
    </location>
</feature>
<accession>A0A818RUH2</accession>
<evidence type="ECO:0000256" key="4">
    <source>
        <dbReference type="PROSITE-ProRule" id="PRU00089"/>
    </source>
</evidence>
<feature type="compositionally biased region" description="Polar residues" evidence="5">
    <location>
        <begin position="221"/>
        <end position="231"/>
    </location>
</feature>
<dbReference type="EMBL" id="CAJOAY010001989">
    <property type="protein sequence ID" value="CAF3909365.1"/>
    <property type="molecule type" value="Genomic_DNA"/>
</dbReference>
<evidence type="ECO:0000313" key="9">
    <source>
        <dbReference type="EMBL" id="CAF3658804.1"/>
    </source>
</evidence>
<dbReference type="Proteomes" id="UP000663844">
    <property type="component" value="Unassembled WGS sequence"/>
</dbReference>
<name>A0A818RUH2_9BILA</name>
<dbReference type="InterPro" id="IPR036388">
    <property type="entry name" value="WH-like_DNA-bd_sf"/>
</dbReference>
<proteinExistence type="predicted"/>
<dbReference type="SMART" id="SM00339">
    <property type="entry name" value="FH"/>
    <property type="match status" value="1"/>
</dbReference>
<dbReference type="PANTHER" id="PTHR11829:SF380">
    <property type="entry name" value="PROTEIN FORK HEAD"/>
    <property type="match status" value="1"/>
</dbReference>
<dbReference type="PROSITE" id="PS00658">
    <property type="entry name" value="FORK_HEAD_2"/>
    <property type="match status" value="1"/>
</dbReference>
<comment type="caution">
    <text evidence="9">The sequence shown here is derived from an EMBL/GenBank/DDBJ whole genome shotgun (WGS) entry which is preliminary data.</text>
</comment>
<dbReference type="PANTHER" id="PTHR11829">
    <property type="entry name" value="FORKHEAD BOX PROTEIN"/>
    <property type="match status" value="1"/>
</dbReference>
<dbReference type="EMBL" id="CAJNOG010000115">
    <property type="protein sequence ID" value="CAF0964962.1"/>
    <property type="molecule type" value="Genomic_DNA"/>
</dbReference>
<dbReference type="InterPro" id="IPR050211">
    <property type="entry name" value="FOX_domain-containing"/>
</dbReference>
<evidence type="ECO:0000256" key="1">
    <source>
        <dbReference type="ARBA" id="ARBA00004123"/>
    </source>
</evidence>
<dbReference type="FunFam" id="1.10.10.10:FF:000042">
    <property type="entry name" value="hepatocyte nuclear factor 3-beta"/>
    <property type="match status" value="1"/>
</dbReference>
<feature type="domain" description="Fork-head" evidence="6">
    <location>
        <begin position="77"/>
        <end position="171"/>
    </location>
</feature>
<dbReference type="GO" id="GO:0009653">
    <property type="term" value="P:anatomical structure morphogenesis"/>
    <property type="evidence" value="ECO:0007669"/>
    <property type="project" value="TreeGrafter"/>
</dbReference>
<dbReference type="InterPro" id="IPR036390">
    <property type="entry name" value="WH_DNA-bd_sf"/>
</dbReference>
<evidence type="ECO:0000313" key="10">
    <source>
        <dbReference type="EMBL" id="CAF3909365.1"/>
    </source>
</evidence>
<dbReference type="InterPro" id="IPR001766">
    <property type="entry name" value="Fork_head_dom"/>
</dbReference>
<evidence type="ECO:0000256" key="3">
    <source>
        <dbReference type="ARBA" id="ARBA00023242"/>
    </source>
</evidence>
<protein>
    <recommendedName>
        <fullName evidence="6">Fork-head domain-containing protein</fullName>
    </recommendedName>
</protein>
<dbReference type="Proteomes" id="UP000663845">
    <property type="component" value="Unassembled WGS sequence"/>
</dbReference>
<dbReference type="PROSITE" id="PS50039">
    <property type="entry name" value="FORK_HEAD_3"/>
    <property type="match status" value="1"/>
</dbReference>